<dbReference type="Proteomes" id="UP001625374">
    <property type="component" value="Unassembled WGS sequence"/>
</dbReference>
<dbReference type="Pfam" id="PF13614">
    <property type="entry name" value="AAA_31"/>
    <property type="match status" value="1"/>
</dbReference>
<dbReference type="EMBL" id="JBGQQK010000055">
    <property type="protein sequence ID" value="MFL2103934.1"/>
    <property type="molecule type" value="Genomic_DNA"/>
</dbReference>
<dbReference type="PANTHER" id="PTHR13696">
    <property type="entry name" value="P-LOOP CONTAINING NUCLEOSIDE TRIPHOSPHATE HYDROLASE"/>
    <property type="match status" value="1"/>
</dbReference>
<accession>A0ABW8UQ07</accession>
<reference evidence="2 3" key="1">
    <citation type="submission" date="2024-08" db="EMBL/GenBank/DDBJ databases">
        <authorList>
            <person name="Arias E."/>
        </authorList>
    </citation>
    <scope>NUCLEOTIDE SEQUENCE [LARGE SCALE GENOMIC DNA]</scope>
    <source>
        <strain evidence="2 3">FAM 24106</strain>
    </source>
</reference>
<dbReference type="InterPro" id="IPR025669">
    <property type="entry name" value="AAA_dom"/>
</dbReference>
<dbReference type="PANTHER" id="PTHR13696:SF52">
    <property type="entry name" value="PARA FAMILY PROTEIN CT_582"/>
    <property type="match status" value="1"/>
</dbReference>
<organism evidence="2 3">
    <name type="scientific">Marinilactibacillus psychrotolerans</name>
    <dbReference type="NCBI Taxonomy" id="191770"/>
    <lineage>
        <taxon>Bacteria</taxon>
        <taxon>Bacillati</taxon>
        <taxon>Bacillota</taxon>
        <taxon>Bacilli</taxon>
        <taxon>Lactobacillales</taxon>
        <taxon>Carnobacteriaceae</taxon>
        <taxon>Marinilactibacillus</taxon>
    </lineage>
</organism>
<dbReference type="Gene3D" id="3.40.50.300">
    <property type="entry name" value="P-loop containing nucleotide triphosphate hydrolases"/>
    <property type="match status" value="1"/>
</dbReference>
<dbReference type="SUPFAM" id="SSF52540">
    <property type="entry name" value="P-loop containing nucleoside triphosphate hydrolases"/>
    <property type="match status" value="1"/>
</dbReference>
<sequence length="272" mass="30394">MGHTYVIGNFKGGVGKTKTVTMLAYESAVVKKKKTLVIDLDPQGNATSVLAKTGNVSSIEKNITDGFSSGSLKNQITPIFENLDLIASNTAFRNLSKLLLQKFPEDELKQINYLKDLIAPIKGDYDAIYLDVPPTISDYSDNAMLAADFCIIVLQTQELSLDGAQTYIAYMQYLVDNYNAELNVLGIIPCMLKPSGRVDTKVLDQAKELYGGNVLNTIVKYQERLKVYDVQGIEMNENVNGKIDMWDKKAHDVFINVLDELTEHENYFIERS</sequence>
<dbReference type="RefSeq" id="WP_192982481.1">
    <property type="nucleotide sequence ID" value="NZ_JABUYJ010000020.1"/>
</dbReference>
<dbReference type="CDD" id="cd02042">
    <property type="entry name" value="ParAB_family"/>
    <property type="match status" value="1"/>
</dbReference>
<name>A0ABW8UQ07_9LACT</name>
<gene>
    <name evidence="2" type="ORF">ACEN37_11820</name>
</gene>
<proteinExistence type="predicted"/>
<evidence type="ECO:0000259" key="1">
    <source>
        <dbReference type="Pfam" id="PF13614"/>
    </source>
</evidence>
<feature type="domain" description="AAA" evidence="1">
    <location>
        <begin position="6"/>
        <end position="183"/>
    </location>
</feature>
<evidence type="ECO:0000313" key="2">
    <source>
        <dbReference type="EMBL" id="MFL2103934.1"/>
    </source>
</evidence>
<comment type="caution">
    <text evidence="2">The sequence shown here is derived from an EMBL/GenBank/DDBJ whole genome shotgun (WGS) entry which is preliminary data.</text>
</comment>
<protein>
    <submittedName>
        <fullName evidence="2">AAA family ATPase</fullName>
    </submittedName>
</protein>
<dbReference type="InterPro" id="IPR027417">
    <property type="entry name" value="P-loop_NTPase"/>
</dbReference>
<evidence type="ECO:0000313" key="3">
    <source>
        <dbReference type="Proteomes" id="UP001625374"/>
    </source>
</evidence>
<dbReference type="InterPro" id="IPR050678">
    <property type="entry name" value="DNA_Partitioning_ATPase"/>
</dbReference>
<keyword evidence="3" id="KW-1185">Reference proteome</keyword>